<protein>
    <submittedName>
        <fullName evidence="2">GNAT family N-acetyltransferase</fullName>
    </submittedName>
</protein>
<dbReference type="OrthoDB" id="273614at2"/>
<evidence type="ECO:0000259" key="1">
    <source>
        <dbReference type="PROSITE" id="PS51186"/>
    </source>
</evidence>
<feature type="domain" description="N-acetyltransferase" evidence="1">
    <location>
        <begin position="1"/>
        <end position="192"/>
    </location>
</feature>
<dbReference type="Gene3D" id="3.40.630.30">
    <property type="match status" value="1"/>
</dbReference>
<proteinExistence type="predicted"/>
<dbReference type="CDD" id="cd04301">
    <property type="entry name" value="NAT_SF"/>
    <property type="match status" value="1"/>
</dbReference>
<dbReference type="Proteomes" id="UP000267535">
    <property type="component" value="Unassembled WGS sequence"/>
</dbReference>
<dbReference type="RefSeq" id="WP_124925543.1">
    <property type="nucleotide sequence ID" value="NZ_BMOH01000005.1"/>
</dbReference>
<evidence type="ECO:0000313" key="2">
    <source>
        <dbReference type="EMBL" id="RRD00073.1"/>
    </source>
</evidence>
<evidence type="ECO:0000313" key="3">
    <source>
        <dbReference type="Proteomes" id="UP000267535"/>
    </source>
</evidence>
<comment type="caution">
    <text evidence="2">The sequence shown here is derived from an EMBL/GenBank/DDBJ whole genome shotgun (WGS) entry which is preliminary data.</text>
</comment>
<dbReference type="PROSITE" id="PS51186">
    <property type="entry name" value="GNAT"/>
    <property type="match status" value="1"/>
</dbReference>
<name>A0A3P1SV94_9GAMM</name>
<reference evidence="2 3" key="1">
    <citation type="submission" date="2018-11" db="EMBL/GenBank/DDBJ databases">
        <title>The draft genome sequence of Amphritea balenae JAMM 1525T.</title>
        <authorList>
            <person name="Fang Z."/>
            <person name="Zhang Y."/>
            <person name="Han X."/>
        </authorList>
    </citation>
    <scope>NUCLEOTIDE SEQUENCE [LARGE SCALE GENOMIC DNA]</scope>
    <source>
        <strain evidence="2 3">JAMM 1525</strain>
    </source>
</reference>
<dbReference type="InterPro" id="IPR000182">
    <property type="entry name" value="GNAT_dom"/>
</dbReference>
<keyword evidence="3" id="KW-1185">Reference proteome</keyword>
<dbReference type="AlphaFoldDB" id="A0A3P1SV94"/>
<dbReference type="Pfam" id="PF00583">
    <property type="entry name" value="Acetyltransf_1"/>
    <property type="match status" value="1"/>
</dbReference>
<accession>A0A3P1SV94</accession>
<dbReference type="EMBL" id="RQXV01000003">
    <property type="protein sequence ID" value="RRD00073.1"/>
    <property type="molecule type" value="Genomic_DNA"/>
</dbReference>
<dbReference type="SUPFAM" id="SSF55729">
    <property type="entry name" value="Acyl-CoA N-acyltransferases (Nat)"/>
    <property type="match status" value="1"/>
</dbReference>
<keyword evidence="2" id="KW-0808">Transferase</keyword>
<sequence>MNIRAAVKEDVLDLAYLINLSGEGIPEYLLQDYLAVGETPLSAVARRLAVAEGNFSYINARICYEGDKLLGMSFAYRLPVPYEMETIDQYPSVLLPLVELEAVVPGSWYISAIAVLEHCRGQGAAKKLFNDAEIQGMEKGCDSLSIIVASENIIAHRLCARAGYQEVSSKPVIAYPGCLHGGRWVLMSKLIKPQLALA</sequence>
<dbReference type="InterPro" id="IPR016181">
    <property type="entry name" value="Acyl_CoA_acyltransferase"/>
</dbReference>
<dbReference type="GO" id="GO:0016747">
    <property type="term" value="F:acyltransferase activity, transferring groups other than amino-acyl groups"/>
    <property type="evidence" value="ECO:0007669"/>
    <property type="project" value="InterPro"/>
</dbReference>
<gene>
    <name evidence="2" type="ORF">EHS89_07640</name>
</gene>
<organism evidence="2 3">
    <name type="scientific">Amphritea balenae</name>
    <dbReference type="NCBI Taxonomy" id="452629"/>
    <lineage>
        <taxon>Bacteria</taxon>
        <taxon>Pseudomonadati</taxon>
        <taxon>Pseudomonadota</taxon>
        <taxon>Gammaproteobacteria</taxon>
        <taxon>Oceanospirillales</taxon>
        <taxon>Oceanospirillaceae</taxon>
        <taxon>Amphritea</taxon>
    </lineage>
</organism>